<dbReference type="RefSeq" id="WP_062283544.1">
    <property type="nucleotide sequence ID" value="NZ_LTBC01000004.1"/>
</dbReference>
<name>A0A151AY29_9FIRM</name>
<reference evidence="2 3" key="1">
    <citation type="submission" date="2016-02" db="EMBL/GenBank/DDBJ databases">
        <title>Genome sequence of Moorella mulderi DSM 14980.</title>
        <authorList>
            <person name="Poehlein A."/>
            <person name="Daniel R."/>
        </authorList>
    </citation>
    <scope>NUCLEOTIDE SEQUENCE [LARGE SCALE GENOMIC DNA]</scope>
    <source>
        <strain evidence="2 3">DSM 14980</strain>
    </source>
</reference>
<dbReference type="CDD" id="cd07432">
    <property type="entry name" value="PHP_HisPPase"/>
    <property type="match status" value="1"/>
</dbReference>
<protein>
    <submittedName>
        <fullName evidence="2">Error-prone DNA polymerase</fullName>
        <ecNumber evidence="2">2.7.7.7</ecNumber>
    </submittedName>
</protein>
<dbReference type="Proteomes" id="UP000075670">
    <property type="component" value="Unassembled WGS sequence"/>
</dbReference>
<dbReference type="OrthoDB" id="9791620at2"/>
<organism evidence="2 3">
    <name type="scientific">Moorella mulderi DSM 14980</name>
    <dbReference type="NCBI Taxonomy" id="1122241"/>
    <lineage>
        <taxon>Bacteria</taxon>
        <taxon>Bacillati</taxon>
        <taxon>Bacillota</taxon>
        <taxon>Clostridia</taxon>
        <taxon>Neomoorellales</taxon>
        <taxon>Neomoorellaceae</taxon>
        <taxon>Neomoorella</taxon>
    </lineage>
</organism>
<feature type="domain" description="Polymerase/histidinol phosphatase N-terminal" evidence="1">
    <location>
        <begin position="6"/>
        <end position="74"/>
    </location>
</feature>
<dbReference type="PANTHER" id="PTHR42924:SF3">
    <property type="entry name" value="POLYMERASE_HISTIDINOL PHOSPHATASE N-TERMINAL DOMAIN-CONTAINING PROTEIN"/>
    <property type="match status" value="1"/>
</dbReference>
<keyword evidence="3" id="KW-1185">Reference proteome</keyword>
<dbReference type="GO" id="GO:0004534">
    <property type="term" value="F:5'-3' RNA exonuclease activity"/>
    <property type="evidence" value="ECO:0007669"/>
    <property type="project" value="TreeGrafter"/>
</dbReference>
<dbReference type="InterPro" id="IPR052018">
    <property type="entry name" value="PHP_domain"/>
</dbReference>
<dbReference type="GO" id="GO:0003887">
    <property type="term" value="F:DNA-directed DNA polymerase activity"/>
    <property type="evidence" value="ECO:0007669"/>
    <property type="project" value="UniProtKB-EC"/>
</dbReference>
<comment type="caution">
    <text evidence="2">The sequence shown here is derived from an EMBL/GenBank/DDBJ whole genome shotgun (WGS) entry which is preliminary data.</text>
</comment>
<dbReference type="InterPro" id="IPR003141">
    <property type="entry name" value="Pol/His_phosphatase_N"/>
</dbReference>
<gene>
    <name evidence="2" type="primary">dnaE2_1</name>
    <name evidence="2" type="ORF">MOMUL_15290</name>
</gene>
<keyword evidence="2" id="KW-0808">Transferase</keyword>
<dbReference type="Gene3D" id="3.20.20.140">
    <property type="entry name" value="Metal-dependent hydrolases"/>
    <property type="match status" value="1"/>
</dbReference>
<dbReference type="Pfam" id="PF13263">
    <property type="entry name" value="PHP_C"/>
    <property type="match status" value="1"/>
</dbReference>
<evidence type="ECO:0000313" key="2">
    <source>
        <dbReference type="EMBL" id="KYH32307.1"/>
    </source>
</evidence>
<dbReference type="PATRIC" id="fig|1122241.3.peg.1609"/>
<dbReference type="EC" id="2.7.7.7" evidence="2"/>
<dbReference type="InterPro" id="IPR004013">
    <property type="entry name" value="PHP_dom"/>
</dbReference>
<dbReference type="EMBL" id="LTBC01000004">
    <property type="protein sequence ID" value="KYH32307.1"/>
    <property type="molecule type" value="Genomic_DNA"/>
</dbReference>
<proteinExistence type="predicted"/>
<dbReference type="SUPFAM" id="SSF89550">
    <property type="entry name" value="PHP domain-like"/>
    <property type="match status" value="1"/>
</dbReference>
<accession>A0A151AY29</accession>
<dbReference type="GO" id="GO:0035312">
    <property type="term" value="F:5'-3' DNA exonuclease activity"/>
    <property type="evidence" value="ECO:0007669"/>
    <property type="project" value="TreeGrafter"/>
</dbReference>
<keyword evidence="2" id="KW-0548">Nucleotidyltransferase</keyword>
<sequence>MTIYYADLHIHTALSPCAGEEMTPPAIVAAALAAGLQVIAVTDHNSAGNVAAVQEAARGTGLIVLAGMEVQTREDVHLVCLFDTSREALAWQEEVYRHLPDGENREDYFGPQLLLDAAGQETGREKRLLLASTGLGVEEVAGEVARRGGLCLPAHVDRPSYSLLANLGIVPPGMPVVAMELGLLSPAAARKKFPTVANWPLVAASDAHYLHDIGRRVTGYDLEAVNVAALVRAMERQQFKVVVDEKNDVR</sequence>
<dbReference type="SMART" id="SM00481">
    <property type="entry name" value="POLIIIAc"/>
    <property type="match status" value="1"/>
</dbReference>
<dbReference type="PANTHER" id="PTHR42924">
    <property type="entry name" value="EXONUCLEASE"/>
    <property type="match status" value="1"/>
</dbReference>
<evidence type="ECO:0000313" key="3">
    <source>
        <dbReference type="Proteomes" id="UP000075670"/>
    </source>
</evidence>
<evidence type="ECO:0000259" key="1">
    <source>
        <dbReference type="SMART" id="SM00481"/>
    </source>
</evidence>
<dbReference type="AlphaFoldDB" id="A0A151AY29"/>
<dbReference type="InterPro" id="IPR016195">
    <property type="entry name" value="Pol/histidinol_Pase-like"/>
</dbReference>
<dbReference type="Pfam" id="PF02811">
    <property type="entry name" value="PHP"/>
    <property type="match status" value="1"/>
</dbReference>